<evidence type="ECO:0000313" key="3">
    <source>
        <dbReference type="EMBL" id="AQP98760.1"/>
    </source>
</evidence>
<evidence type="ECO:0000256" key="2">
    <source>
        <dbReference type="ARBA" id="ARBA00023002"/>
    </source>
</evidence>
<dbReference type="AlphaFoldDB" id="A0A1Q2GUU6"/>
<comment type="similarity">
    <text evidence="1">Belongs to the short-chain dehydrogenases/reductases (SDR) family.</text>
</comment>
<dbReference type="PRINTS" id="PR00081">
    <property type="entry name" value="GDHRDH"/>
</dbReference>
<proteinExistence type="inferred from homology"/>
<sequence length="200" mass="21003">MKILLIGASGTIGKAVTKRLAINDEIIAAGYSNAEVTVDLGSTTSIKKMFEQVGQIDAVISTAGVANFGAFEQLSDDEYQLALNNKLMGQVNLVRLGRAYISDGGSITLTSGVLSREPMVGSTAVSMVNGALESFVKAAALEVEHFRLNVVSPIFVKETMAMMGMDTKSGLSADNTAKAYVAAVKGSMHGMTLDAPDYIN</sequence>
<evidence type="ECO:0000313" key="4">
    <source>
        <dbReference type="Proteomes" id="UP000188243"/>
    </source>
</evidence>
<accession>A0A1Q2GUU6</accession>
<protein>
    <submittedName>
        <fullName evidence="3">Short chain dehydrogenase</fullName>
    </submittedName>
</protein>
<evidence type="ECO:0000256" key="1">
    <source>
        <dbReference type="ARBA" id="ARBA00006484"/>
    </source>
</evidence>
<dbReference type="GO" id="GO:0016491">
    <property type="term" value="F:oxidoreductase activity"/>
    <property type="evidence" value="ECO:0007669"/>
    <property type="project" value="UniProtKB-KW"/>
</dbReference>
<organism evidence="3 4">
    <name type="scientific">Pseudoalteromonas aliena</name>
    <dbReference type="NCBI Taxonomy" id="247523"/>
    <lineage>
        <taxon>Bacteria</taxon>
        <taxon>Pseudomonadati</taxon>
        <taxon>Pseudomonadota</taxon>
        <taxon>Gammaproteobacteria</taxon>
        <taxon>Alteromonadales</taxon>
        <taxon>Pseudoalteromonadaceae</taxon>
        <taxon>Pseudoalteromonas</taxon>
    </lineage>
</organism>
<dbReference type="InterPro" id="IPR036291">
    <property type="entry name" value="NAD(P)-bd_dom_sf"/>
</dbReference>
<dbReference type="Proteomes" id="UP000188243">
    <property type="component" value="Chromosome"/>
</dbReference>
<dbReference type="CDD" id="cd11731">
    <property type="entry name" value="Lin1944_like_SDR_c"/>
    <property type="match status" value="1"/>
</dbReference>
<dbReference type="PANTHER" id="PTHR43477">
    <property type="entry name" value="DIHYDROANTICAPSIN 7-DEHYDROGENASE"/>
    <property type="match status" value="1"/>
</dbReference>
<dbReference type="PANTHER" id="PTHR43477:SF1">
    <property type="entry name" value="DIHYDROANTICAPSIN 7-DEHYDROGENASE"/>
    <property type="match status" value="1"/>
</dbReference>
<dbReference type="SUPFAM" id="SSF51735">
    <property type="entry name" value="NAD(P)-binding Rossmann-fold domains"/>
    <property type="match status" value="1"/>
</dbReference>
<dbReference type="Gene3D" id="3.40.50.720">
    <property type="entry name" value="NAD(P)-binding Rossmann-like Domain"/>
    <property type="match status" value="1"/>
</dbReference>
<dbReference type="Pfam" id="PF13561">
    <property type="entry name" value="adh_short_C2"/>
    <property type="match status" value="1"/>
</dbReference>
<reference evidence="3 4" key="1">
    <citation type="submission" date="2017-02" db="EMBL/GenBank/DDBJ databases">
        <title>Complete genome sequence of the cold-active Pseudoalteromonas aliena strain EH1 isolated from Arctic seawater.</title>
        <authorList>
            <person name="Kim E."/>
            <person name="Heo E."/>
            <person name="Kim H."/>
            <person name="Kim D."/>
        </authorList>
    </citation>
    <scope>NUCLEOTIDE SEQUENCE [LARGE SCALE GENOMIC DNA]</scope>
    <source>
        <strain evidence="3 4">EH1</strain>
    </source>
</reference>
<dbReference type="EMBL" id="CP019628">
    <property type="protein sequence ID" value="AQP98760.1"/>
    <property type="molecule type" value="Genomic_DNA"/>
</dbReference>
<gene>
    <name evidence="3" type="ORF">B0W48_02455</name>
</gene>
<dbReference type="RefSeq" id="WP_077535482.1">
    <property type="nucleotide sequence ID" value="NZ_CP019628.1"/>
</dbReference>
<dbReference type="NCBIfam" id="NF005754">
    <property type="entry name" value="PRK07578.1"/>
    <property type="match status" value="1"/>
</dbReference>
<name>A0A1Q2GUU6_9GAMM</name>
<dbReference type="InterPro" id="IPR051122">
    <property type="entry name" value="SDR_DHRS6-like"/>
</dbReference>
<dbReference type="KEGG" id="paln:B0W48_02455"/>
<dbReference type="STRING" id="247523.B0W48_02455"/>
<dbReference type="InterPro" id="IPR002347">
    <property type="entry name" value="SDR_fam"/>
</dbReference>
<keyword evidence="2" id="KW-0560">Oxidoreductase</keyword>